<organism evidence="1 2">
    <name type="scientific">Syntrophotalea acetylenivorans</name>
    <dbReference type="NCBI Taxonomy" id="1842532"/>
    <lineage>
        <taxon>Bacteria</taxon>
        <taxon>Pseudomonadati</taxon>
        <taxon>Thermodesulfobacteriota</taxon>
        <taxon>Desulfuromonadia</taxon>
        <taxon>Desulfuromonadales</taxon>
        <taxon>Syntrophotaleaceae</taxon>
        <taxon>Syntrophotalea</taxon>
    </lineage>
</organism>
<sequence>MKILGSLFWVAVIVSVVLTGCTTAVKMETARSLSKEQAIVFGKVNVIVDGKRIEMTTSGFKSYLTIEFRQRGSSTIMEYKVDKTGYFYWPLAPGEYEVLGVYGFSAEVGLFEMKVPLAQPVYIPFTVGPEIESLYLGDLTLELRRTRHLVQRLDDNYPEATQEFHKRYPDAHSDPLNRVTKLQPLNPGTYTKETYICGGAWGIYCSSKNIGVTPSSPDRLQDVVVASTTPTLRWGPSSIPDIKYDVAIYEAYDSTWRKINLDLLTGKKRWRRGRLLAYAQGLTGPTFKPDVALQPDTTYLWSVRLRRGDTVSTWSQVKNALIHPEAFWYFAVEQWETWLNFTTPNK</sequence>
<dbReference type="Gene3D" id="2.60.40.10">
    <property type="entry name" value="Immunoglobulins"/>
    <property type="match status" value="1"/>
</dbReference>
<keyword evidence="2" id="KW-1185">Reference proteome</keyword>
<accession>A0A1L3GRK5</accession>
<proteinExistence type="predicted"/>
<dbReference type="RefSeq" id="WP_072284598.1">
    <property type="nucleotide sequence ID" value="NZ_CP015519.1"/>
</dbReference>
<dbReference type="InterPro" id="IPR013783">
    <property type="entry name" value="Ig-like_fold"/>
</dbReference>
<dbReference type="STRING" id="1842532.A7E78_12395"/>
<reference evidence="1 2" key="1">
    <citation type="journal article" date="2017" name="Genome Announc.">
        <title>Complete Genome Sequences of Two Acetylene-Fermenting Pelobacter acetylenicus Strains.</title>
        <authorList>
            <person name="Sutton J.M."/>
            <person name="Baesman S.M."/>
            <person name="Fierst J.L."/>
            <person name="Poret-Peterson A.T."/>
            <person name="Oremland R.S."/>
            <person name="Dunlap D.S."/>
            <person name="Akob D.M."/>
        </authorList>
    </citation>
    <scope>NUCLEOTIDE SEQUENCE [LARGE SCALE GENOMIC DNA]</scope>
    <source>
        <strain evidence="1 2">SFB93</strain>
    </source>
</reference>
<dbReference type="AlphaFoldDB" id="A0A1L3GRK5"/>
<gene>
    <name evidence="1" type="ORF">A7E78_12395</name>
</gene>
<evidence type="ECO:0000313" key="1">
    <source>
        <dbReference type="EMBL" id="APG28572.1"/>
    </source>
</evidence>
<dbReference type="EMBL" id="CP015519">
    <property type="protein sequence ID" value="APG28572.1"/>
    <property type="molecule type" value="Genomic_DNA"/>
</dbReference>
<name>A0A1L3GRK5_9BACT</name>
<evidence type="ECO:0000313" key="2">
    <source>
        <dbReference type="Proteomes" id="UP000182517"/>
    </source>
</evidence>
<dbReference type="PROSITE" id="PS51257">
    <property type="entry name" value="PROKAR_LIPOPROTEIN"/>
    <property type="match status" value="1"/>
</dbReference>
<dbReference type="SUPFAM" id="SSF49265">
    <property type="entry name" value="Fibronectin type III"/>
    <property type="match status" value="1"/>
</dbReference>
<dbReference type="InterPro" id="IPR036116">
    <property type="entry name" value="FN3_sf"/>
</dbReference>
<protein>
    <submittedName>
        <fullName evidence="1">Uncharacterized protein</fullName>
    </submittedName>
</protein>
<dbReference type="Proteomes" id="UP000182517">
    <property type="component" value="Chromosome"/>
</dbReference>
<dbReference type="KEGG" id="pef:A7E78_12395"/>
<dbReference type="OrthoDB" id="9762066at2"/>